<feature type="transmembrane region" description="Helical" evidence="1">
    <location>
        <begin position="202"/>
        <end position="222"/>
    </location>
</feature>
<dbReference type="InterPro" id="IPR037185">
    <property type="entry name" value="EmrE-like"/>
</dbReference>
<organism evidence="3 4">
    <name type="scientific">Sutterella massiliensis</name>
    <dbReference type="NCBI Taxonomy" id="1816689"/>
    <lineage>
        <taxon>Bacteria</taxon>
        <taxon>Pseudomonadati</taxon>
        <taxon>Pseudomonadota</taxon>
        <taxon>Betaproteobacteria</taxon>
        <taxon>Burkholderiales</taxon>
        <taxon>Sutterellaceae</taxon>
        <taxon>Sutterella</taxon>
    </lineage>
</organism>
<comment type="caution">
    <text evidence="3">The sequence shown here is derived from an EMBL/GenBank/DDBJ whole genome shotgun (WGS) entry which is preliminary data.</text>
</comment>
<dbReference type="RefSeq" id="WP_205102837.1">
    <property type="nucleotide sequence ID" value="NZ_JACJJC010000010.1"/>
</dbReference>
<keyword evidence="1" id="KW-0472">Membrane</keyword>
<feature type="transmembrane region" description="Helical" evidence="1">
    <location>
        <begin position="5"/>
        <end position="21"/>
    </location>
</feature>
<protein>
    <submittedName>
        <fullName evidence="3">EamA family transporter</fullName>
    </submittedName>
</protein>
<keyword evidence="1" id="KW-1133">Transmembrane helix</keyword>
<feature type="transmembrane region" description="Helical" evidence="1">
    <location>
        <begin position="115"/>
        <end position="135"/>
    </location>
</feature>
<evidence type="ECO:0000313" key="4">
    <source>
        <dbReference type="Proteomes" id="UP000715095"/>
    </source>
</evidence>
<keyword evidence="1" id="KW-0812">Transmembrane</keyword>
<dbReference type="Pfam" id="PF00892">
    <property type="entry name" value="EamA"/>
    <property type="match status" value="2"/>
</dbReference>
<feature type="transmembrane region" description="Helical" evidence="1">
    <location>
        <begin position="27"/>
        <end position="48"/>
    </location>
</feature>
<dbReference type="Proteomes" id="UP000715095">
    <property type="component" value="Unassembled WGS sequence"/>
</dbReference>
<name>A0ABS2DSI5_9BURK</name>
<dbReference type="EMBL" id="JACJJC010000010">
    <property type="protein sequence ID" value="MBM6704276.1"/>
    <property type="molecule type" value="Genomic_DNA"/>
</dbReference>
<feature type="transmembrane region" description="Helical" evidence="1">
    <location>
        <begin position="172"/>
        <end position="190"/>
    </location>
</feature>
<feature type="transmembrane region" description="Helical" evidence="1">
    <location>
        <begin position="90"/>
        <end position="108"/>
    </location>
</feature>
<feature type="transmembrane region" description="Helical" evidence="1">
    <location>
        <begin position="141"/>
        <end position="160"/>
    </location>
</feature>
<evidence type="ECO:0000313" key="3">
    <source>
        <dbReference type="EMBL" id="MBM6704276.1"/>
    </source>
</evidence>
<evidence type="ECO:0000259" key="2">
    <source>
        <dbReference type="Pfam" id="PF00892"/>
    </source>
</evidence>
<feature type="transmembrane region" description="Helical" evidence="1">
    <location>
        <begin position="260"/>
        <end position="280"/>
    </location>
</feature>
<keyword evidence="4" id="KW-1185">Reference proteome</keyword>
<evidence type="ECO:0000256" key="1">
    <source>
        <dbReference type="SAM" id="Phobius"/>
    </source>
</evidence>
<dbReference type="PANTHER" id="PTHR22911:SF102">
    <property type="entry name" value="MEMBRANE PROTEIN"/>
    <property type="match status" value="1"/>
</dbReference>
<feature type="transmembrane region" description="Helical" evidence="1">
    <location>
        <begin position="60"/>
        <end position="78"/>
    </location>
</feature>
<proteinExistence type="predicted"/>
<dbReference type="InterPro" id="IPR000620">
    <property type="entry name" value="EamA_dom"/>
</dbReference>
<dbReference type="PANTHER" id="PTHR22911">
    <property type="entry name" value="ACYL-MALONYL CONDENSING ENZYME-RELATED"/>
    <property type="match status" value="1"/>
</dbReference>
<accession>A0ABS2DSI5</accession>
<feature type="domain" description="EamA" evidence="2">
    <location>
        <begin position="143"/>
        <end position="273"/>
    </location>
</feature>
<feature type="domain" description="EamA" evidence="2">
    <location>
        <begin position="5"/>
        <end position="131"/>
    </location>
</feature>
<reference evidence="3 4" key="1">
    <citation type="journal article" date="2021" name="Sci. Rep.">
        <title>The distribution of antibiotic resistance genes in chicken gut microbiota commensals.</title>
        <authorList>
            <person name="Juricova H."/>
            <person name="Matiasovicova J."/>
            <person name="Kubasova T."/>
            <person name="Cejkova D."/>
            <person name="Rychlik I."/>
        </authorList>
    </citation>
    <scope>NUCLEOTIDE SEQUENCE [LARGE SCALE GENOMIC DNA]</scope>
    <source>
        <strain evidence="3 4">An829</strain>
    </source>
</reference>
<dbReference type="SUPFAM" id="SSF103481">
    <property type="entry name" value="Multidrug resistance efflux transporter EmrE"/>
    <property type="match status" value="2"/>
</dbReference>
<gene>
    <name evidence="3" type="ORF">H6A60_07245</name>
</gene>
<feature type="transmembrane region" description="Helical" evidence="1">
    <location>
        <begin position="234"/>
        <end position="254"/>
    </location>
</feature>
<sequence length="284" mass="30430">MPQYLLAMTIFGTIGLFVRFIDLPSEMIALVRGGIGALFLFLIIRLLGKRLDRSAIRRNFPALFIGGAALGFNWIFLFEAFQRTSIASATLAYYMTPIIIILLSPVVLRERVSAFKMCCAATALFGMSLISGIWSGDAPEIDGILMGLIAACFYSTLVFANKFLKDIGPYDTSSMQLSLSACVLLPYVLFSTDFSSFSPDTTSILFAVVVAVLHTGVAYGLYFSAIPKLEAARIAIFSFVDPAVAILLSIFVLGEAMTTAGIIGAVLILGAALASELVGLKKAA</sequence>